<evidence type="ECO:0000256" key="7">
    <source>
        <dbReference type="ARBA" id="ARBA00054895"/>
    </source>
</evidence>
<organism evidence="12">
    <name type="scientific">Brachypodium distachyon</name>
    <name type="common">Purple false brome</name>
    <name type="synonym">Trachynia distachya</name>
    <dbReference type="NCBI Taxonomy" id="15368"/>
    <lineage>
        <taxon>Eukaryota</taxon>
        <taxon>Viridiplantae</taxon>
        <taxon>Streptophyta</taxon>
        <taxon>Embryophyta</taxon>
        <taxon>Tracheophyta</taxon>
        <taxon>Spermatophyta</taxon>
        <taxon>Magnoliopsida</taxon>
        <taxon>Liliopsida</taxon>
        <taxon>Poales</taxon>
        <taxon>Poaceae</taxon>
        <taxon>BOP clade</taxon>
        <taxon>Pooideae</taxon>
        <taxon>Stipodae</taxon>
        <taxon>Brachypodieae</taxon>
        <taxon>Brachypodium</taxon>
    </lineage>
</organism>
<evidence type="ECO:0000313" key="11">
    <source>
        <dbReference type="EMBL" id="KQJ87750.1"/>
    </source>
</evidence>
<keyword evidence="2" id="KW-0999">Mitochondrion inner membrane</keyword>
<evidence type="ECO:0000313" key="13">
    <source>
        <dbReference type="Proteomes" id="UP000008810"/>
    </source>
</evidence>
<evidence type="ECO:0000256" key="1">
    <source>
        <dbReference type="ARBA" id="ARBA00004273"/>
    </source>
</evidence>
<dbReference type="EnsemblPlants" id="KQJ87750">
    <property type="protein sequence ID" value="KQJ87750"/>
    <property type="gene ID" value="BRADI_4g13337v3"/>
</dbReference>
<dbReference type="KEGG" id="bdi:100831078"/>
<comment type="subcellular location">
    <subcellularLocation>
        <location evidence="1">Mitochondrion inner membrane</location>
    </subcellularLocation>
</comment>
<dbReference type="Proteomes" id="UP000008810">
    <property type="component" value="Chromosome 4"/>
</dbReference>
<dbReference type="FunFam" id="2.10.109.10:FF:000014">
    <property type="entry name" value="Inner membrane protease subunit 1"/>
    <property type="match status" value="1"/>
</dbReference>
<dbReference type="RefSeq" id="XP_003577344.1">
    <property type="nucleotide sequence ID" value="XM_003577296.4"/>
</dbReference>
<gene>
    <name evidence="12" type="primary">LOC100831078</name>
    <name evidence="11" type="ORF">BRADI_4g13337v3</name>
</gene>
<evidence type="ECO:0000256" key="4">
    <source>
        <dbReference type="ARBA" id="ARBA00023128"/>
    </source>
</evidence>
<dbReference type="Pfam" id="PF10502">
    <property type="entry name" value="Peptidase_S26"/>
    <property type="match status" value="2"/>
</dbReference>
<dbReference type="InterPro" id="IPR019533">
    <property type="entry name" value="Peptidase_S26"/>
</dbReference>
<dbReference type="PANTHER" id="PTHR12383:SF16">
    <property type="entry name" value="MITOCHONDRIAL INNER MEMBRANE PROTEASE SUBUNIT 1"/>
    <property type="match status" value="1"/>
</dbReference>
<dbReference type="GeneID" id="100831078"/>
<evidence type="ECO:0000256" key="6">
    <source>
        <dbReference type="ARBA" id="ARBA00038445"/>
    </source>
</evidence>
<dbReference type="InterPro" id="IPR052064">
    <property type="entry name" value="Mito_IMP1_subunit"/>
</dbReference>
<keyword evidence="5" id="KW-0472">Membrane</keyword>
<name>I1IK97_BRADI</name>
<evidence type="ECO:0000256" key="8">
    <source>
        <dbReference type="ARBA" id="ARBA00064368"/>
    </source>
</evidence>
<dbReference type="GO" id="GO:0006465">
    <property type="term" value="P:signal peptide processing"/>
    <property type="evidence" value="ECO:0007669"/>
    <property type="project" value="InterPro"/>
</dbReference>
<dbReference type="Gene3D" id="2.10.109.10">
    <property type="entry name" value="Umud Fragment, subunit A"/>
    <property type="match status" value="1"/>
</dbReference>
<dbReference type="GO" id="GO:0004252">
    <property type="term" value="F:serine-type endopeptidase activity"/>
    <property type="evidence" value="ECO:0007669"/>
    <property type="project" value="InterPro"/>
</dbReference>
<comment type="similarity">
    <text evidence="6">Belongs to the peptidase S26 family. IMP1 subfamily.</text>
</comment>
<keyword evidence="13" id="KW-1185">Reference proteome</keyword>
<dbReference type="STRING" id="15368.I1IK97"/>
<feature type="domain" description="Peptidase S26" evidence="10">
    <location>
        <begin position="27"/>
        <end position="107"/>
    </location>
</feature>
<evidence type="ECO:0000256" key="5">
    <source>
        <dbReference type="ARBA" id="ARBA00023136"/>
    </source>
</evidence>
<reference evidence="11" key="2">
    <citation type="submission" date="2017-06" db="EMBL/GenBank/DDBJ databases">
        <title>WGS assembly of Brachypodium distachyon.</title>
        <authorList>
            <consortium name="The International Brachypodium Initiative"/>
            <person name="Lucas S."/>
            <person name="Harmon-Smith M."/>
            <person name="Lail K."/>
            <person name="Tice H."/>
            <person name="Grimwood J."/>
            <person name="Bruce D."/>
            <person name="Barry K."/>
            <person name="Shu S."/>
            <person name="Lindquist E."/>
            <person name="Wang M."/>
            <person name="Pitluck S."/>
            <person name="Vogel J.P."/>
            <person name="Garvin D.F."/>
            <person name="Mockler T.C."/>
            <person name="Schmutz J."/>
            <person name="Rokhsar D."/>
            <person name="Bevan M.W."/>
        </authorList>
    </citation>
    <scope>NUCLEOTIDE SEQUENCE</scope>
    <source>
        <strain evidence="11">Bd21</strain>
    </source>
</reference>
<feature type="active site" evidence="9">
    <location>
        <position position="51"/>
    </location>
</feature>
<protein>
    <recommendedName>
        <fullName evidence="10">Peptidase S26 domain-containing protein</fullName>
    </recommendedName>
</protein>
<dbReference type="OMA" id="LCKGPSM"/>
<keyword evidence="3" id="KW-0378">Hydrolase</keyword>
<dbReference type="SUPFAM" id="SSF51306">
    <property type="entry name" value="LexA/Signal peptidase"/>
    <property type="match status" value="1"/>
</dbReference>
<dbReference type="InterPro" id="IPR036286">
    <property type="entry name" value="LexA/Signal_pep-like_sf"/>
</dbReference>
<evidence type="ECO:0000256" key="2">
    <source>
        <dbReference type="ARBA" id="ARBA00022792"/>
    </source>
</evidence>
<dbReference type="eggNOG" id="KOG0171">
    <property type="taxonomic scope" value="Eukaryota"/>
</dbReference>
<dbReference type="PROSITE" id="PS00761">
    <property type="entry name" value="SPASE_I_3"/>
    <property type="match status" value="1"/>
</dbReference>
<feature type="domain" description="Peptidase S26" evidence="10">
    <location>
        <begin position="118"/>
        <end position="160"/>
    </location>
</feature>
<reference evidence="11 12" key="1">
    <citation type="journal article" date="2010" name="Nature">
        <title>Genome sequencing and analysis of the model grass Brachypodium distachyon.</title>
        <authorList>
            <consortium name="International Brachypodium Initiative"/>
        </authorList>
    </citation>
    <scope>NUCLEOTIDE SEQUENCE [LARGE SCALE GENOMIC DNA]</scope>
    <source>
        <strain evidence="11">Bd21</strain>
        <strain evidence="12">cv. Bd21</strain>
    </source>
</reference>
<evidence type="ECO:0000259" key="10">
    <source>
        <dbReference type="Pfam" id="PF10502"/>
    </source>
</evidence>
<evidence type="ECO:0000256" key="3">
    <source>
        <dbReference type="ARBA" id="ARBA00022801"/>
    </source>
</evidence>
<accession>I1IK97</accession>
<dbReference type="GO" id="GO:0042720">
    <property type="term" value="C:mitochondrial inner membrane peptidase complex"/>
    <property type="evidence" value="ECO:0000318"/>
    <property type="project" value="GO_Central"/>
</dbReference>
<sequence>MSGFARRLAGLPWRQIAGEAFDRTLLAAQAFCAVHVVHTHVFSLAYPQGPSMLPALNLMGDVAVIDRLSARYRWVAPGDVVLLTSPEDPRKKIAKRVLGMEGDAVTYLVDPENIDTSKTVVVPQGHIWVQGDNTFASTDSRTFGPVPYGLVEGKMSYRIWPLKKFGLIDPKM</sequence>
<dbReference type="OrthoDB" id="308440at2759"/>
<dbReference type="AlphaFoldDB" id="I1IK97"/>
<evidence type="ECO:0000256" key="9">
    <source>
        <dbReference type="PIRSR" id="PIRSR600223-1"/>
    </source>
</evidence>
<feature type="active site" evidence="9">
    <location>
        <position position="95"/>
    </location>
</feature>
<dbReference type="CDD" id="cd06530">
    <property type="entry name" value="S26_SPase_I"/>
    <property type="match status" value="1"/>
</dbReference>
<comment type="subunit">
    <text evidence="8">Heterodimer of 2 subunits, IMP1A/B and IMP12.</text>
</comment>
<dbReference type="InterPro" id="IPR000223">
    <property type="entry name" value="Pept_S26A_signal_pept_1"/>
</dbReference>
<comment type="function">
    <text evidence="7">Catalyzes the removal of transit peptides required for the targeting of proteins from the mitochondrial matrix, across the inner membrane, into the inter-membrane space.</text>
</comment>
<reference evidence="12" key="3">
    <citation type="submission" date="2018-08" db="UniProtKB">
        <authorList>
            <consortium name="EnsemblPlants"/>
        </authorList>
    </citation>
    <scope>IDENTIFICATION</scope>
    <source>
        <strain evidence="12">cv. Bd21</strain>
    </source>
</reference>
<dbReference type="EMBL" id="CM000883">
    <property type="protein sequence ID" value="KQJ87750.1"/>
    <property type="molecule type" value="Genomic_DNA"/>
</dbReference>
<keyword evidence="4" id="KW-0496">Mitochondrion</keyword>
<dbReference type="InterPro" id="IPR019758">
    <property type="entry name" value="Pept_S26A_signal_pept_1_CS"/>
</dbReference>
<dbReference type="PANTHER" id="PTHR12383">
    <property type="entry name" value="PROTEASE FAMILY S26 MITOCHONDRIAL INNER MEMBRANE PROTEASE-RELATED"/>
    <property type="match status" value="1"/>
</dbReference>
<dbReference type="HOGENOM" id="CLU_028723_4_3_1"/>
<dbReference type="Gramene" id="KQJ87750">
    <property type="protein sequence ID" value="KQJ87750"/>
    <property type="gene ID" value="BRADI_4g13337v3"/>
</dbReference>
<evidence type="ECO:0000313" key="12">
    <source>
        <dbReference type="EnsemblPlants" id="KQJ87750"/>
    </source>
</evidence>
<dbReference type="PRINTS" id="PR00727">
    <property type="entry name" value="LEADERPTASE"/>
</dbReference>
<proteinExistence type="inferred from homology"/>
<dbReference type="GO" id="GO:0006627">
    <property type="term" value="P:protein processing involved in protein targeting to mitochondrion"/>
    <property type="evidence" value="ECO:0000318"/>
    <property type="project" value="GO_Central"/>
</dbReference>